<dbReference type="AlphaFoldDB" id="A0A3T1DDH4"/>
<dbReference type="KEGG" id="cohn:KCTCHS21_56050"/>
<name>A0A3T1DDH4_9BACL</name>
<reference evidence="1 2" key="1">
    <citation type="submission" date="2019-01" db="EMBL/GenBank/DDBJ databases">
        <title>Complete genome sequence of Cohnella hallensis HS21 isolated from Korean fir (Abies koreana) rhizospheric soil.</title>
        <authorList>
            <person name="Jiang L."/>
            <person name="Kang S.W."/>
            <person name="Kim S."/>
            <person name="Jung J."/>
            <person name="Kim C.Y."/>
            <person name="Kim D.H."/>
            <person name="Kim S.W."/>
            <person name="Lee J."/>
        </authorList>
    </citation>
    <scope>NUCLEOTIDE SEQUENCE [LARGE SCALE GENOMIC DNA]</scope>
    <source>
        <strain evidence="1 2">HS21</strain>
    </source>
</reference>
<organism evidence="1 2">
    <name type="scientific">Cohnella abietis</name>
    <dbReference type="NCBI Taxonomy" id="2507935"/>
    <lineage>
        <taxon>Bacteria</taxon>
        <taxon>Bacillati</taxon>
        <taxon>Bacillota</taxon>
        <taxon>Bacilli</taxon>
        <taxon>Bacillales</taxon>
        <taxon>Paenibacillaceae</taxon>
        <taxon>Cohnella</taxon>
    </lineage>
</organism>
<proteinExistence type="predicted"/>
<evidence type="ECO:0000313" key="1">
    <source>
        <dbReference type="EMBL" id="BBI36206.1"/>
    </source>
</evidence>
<protein>
    <submittedName>
        <fullName evidence="1">Uncharacterized protein</fullName>
    </submittedName>
</protein>
<dbReference type="Proteomes" id="UP000289856">
    <property type="component" value="Chromosome"/>
</dbReference>
<keyword evidence="2" id="KW-1185">Reference proteome</keyword>
<gene>
    <name evidence="1" type="ORF">KCTCHS21_56050</name>
</gene>
<dbReference type="EMBL" id="AP019400">
    <property type="protein sequence ID" value="BBI36206.1"/>
    <property type="molecule type" value="Genomic_DNA"/>
</dbReference>
<sequence>MPSMHYSYQPMLSKYARVRKGRTIEHTFGIMGLWIRYGGSERGK</sequence>
<accession>A0A3T1DDH4</accession>
<evidence type="ECO:0000313" key="2">
    <source>
        <dbReference type="Proteomes" id="UP000289856"/>
    </source>
</evidence>